<evidence type="ECO:0000256" key="1">
    <source>
        <dbReference type="SAM" id="MobiDB-lite"/>
    </source>
</evidence>
<dbReference type="EMBL" id="BGZK01000830">
    <property type="protein sequence ID" value="GBP62041.1"/>
    <property type="molecule type" value="Genomic_DNA"/>
</dbReference>
<dbReference type="Proteomes" id="UP000299102">
    <property type="component" value="Unassembled WGS sequence"/>
</dbReference>
<sequence>MSRRLKCASKRMRARKTYVCSPQPRPRPPDPAACAPLFARPPVFRIPYQEKPHHRPSRSDDDPKTAFLRGPLEDPTVTSGRSDCEQKWDKARGRSVFWIFKF</sequence>
<comment type="caution">
    <text evidence="2">The sequence shown here is derived from an EMBL/GenBank/DDBJ whole genome shotgun (WGS) entry which is preliminary data.</text>
</comment>
<organism evidence="2 3">
    <name type="scientific">Eumeta variegata</name>
    <name type="common">Bagworm moth</name>
    <name type="synonym">Eumeta japonica</name>
    <dbReference type="NCBI Taxonomy" id="151549"/>
    <lineage>
        <taxon>Eukaryota</taxon>
        <taxon>Metazoa</taxon>
        <taxon>Ecdysozoa</taxon>
        <taxon>Arthropoda</taxon>
        <taxon>Hexapoda</taxon>
        <taxon>Insecta</taxon>
        <taxon>Pterygota</taxon>
        <taxon>Neoptera</taxon>
        <taxon>Endopterygota</taxon>
        <taxon>Lepidoptera</taxon>
        <taxon>Glossata</taxon>
        <taxon>Ditrysia</taxon>
        <taxon>Tineoidea</taxon>
        <taxon>Psychidae</taxon>
        <taxon>Oiketicinae</taxon>
        <taxon>Eumeta</taxon>
    </lineage>
</organism>
<reference evidence="2 3" key="1">
    <citation type="journal article" date="2019" name="Commun. Biol.">
        <title>The bagworm genome reveals a unique fibroin gene that provides high tensile strength.</title>
        <authorList>
            <person name="Kono N."/>
            <person name="Nakamura H."/>
            <person name="Ohtoshi R."/>
            <person name="Tomita M."/>
            <person name="Numata K."/>
            <person name="Arakawa K."/>
        </authorList>
    </citation>
    <scope>NUCLEOTIDE SEQUENCE [LARGE SCALE GENOMIC DNA]</scope>
</reference>
<accession>A0A4C1XDQ6</accession>
<protein>
    <submittedName>
        <fullName evidence="2">Uncharacterized protein</fullName>
    </submittedName>
</protein>
<dbReference type="AlphaFoldDB" id="A0A4C1XDQ6"/>
<proteinExistence type="predicted"/>
<keyword evidence="3" id="KW-1185">Reference proteome</keyword>
<evidence type="ECO:0000313" key="2">
    <source>
        <dbReference type="EMBL" id="GBP62041.1"/>
    </source>
</evidence>
<gene>
    <name evidence="2" type="ORF">EVAR_54066_1</name>
</gene>
<evidence type="ECO:0000313" key="3">
    <source>
        <dbReference type="Proteomes" id="UP000299102"/>
    </source>
</evidence>
<name>A0A4C1XDQ6_EUMVA</name>
<feature type="region of interest" description="Disordered" evidence="1">
    <location>
        <begin position="48"/>
        <end position="87"/>
    </location>
</feature>